<gene>
    <name evidence="2" type="ORF">TrCOL_g1351</name>
</gene>
<feature type="transmembrane region" description="Helical" evidence="1">
    <location>
        <begin position="25"/>
        <end position="45"/>
    </location>
</feature>
<dbReference type="OrthoDB" id="41642at2759"/>
<keyword evidence="1" id="KW-1133">Transmembrane helix</keyword>
<feature type="transmembrane region" description="Helical" evidence="1">
    <location>
        <begin position="171"/>
        <end position="194"/>
    </location>
</feature>
<proteinExistence type="predicted"/>
<feature type="transmembrane region" description="Helical" evidence="1">
    <location>
        <begin position="136"/>
        <end position="159"/>
    </location>
</feature>
<feature type="transmembrane region" description="Helical" evidence="1">
    <location>
        <begin position="206"/>
        <end position="228"/>
    </location>
</feature>
<evidence type="ECO:0000256" key="1">
    <source>
        <dbReference type="SAM" id="Phobius"/>
    </source>
</evidence>
<feature type="transmembrane region" description="Helical" evidence="1">
    <location>
        <begin position="70"/>
        <end position="91"/>
    </location>
</feature>
<evidence type="ECO:0000313" key="3">
    <source>
        <dbReference type="Proteomes" id="UP001165065"/>
    </source>
</evidence>
<dbReference type="Proteomes" id="UP001165065">
    <property type="component" value="Unassembled WGS sequence"/>
</dbReference>
<dbReference type="EMBL" id="BRYA01000038">
    <property type="protein sequence ID" value="GMI34099.1"/>
    <property type="molecule type" value="Genomic_DNA"/>
</dbReference>
<sequence length="306" mass="33719">MCTQTNLATTKTKSKGSHAGTRNSMLFLVGLFGVLAATMLTSEYLPKLLSPTTYIRSWYSYSVQRFDNTWPTYVTDYGLTFHMCIGIYRLLKCERSELRDFSASLLLFYAISVTVGGISHQNFTSVEKMNTLAFRLMWSVVVGTVTGAGGFLGSIGSAFARMARGSLDKRYNVVVVPSWWWAVWSVFLTSLVFGGFLSMERPAADIFLAGVTQTAPTCYMVVCAFSNNWKGDQNAIWRHLIILVIGAFLNAPLLPLYGVLVNLGLELGTVNTILHCWLAAAWGMQAIALRGLSYHIVVEGKAAKIA</sequence>
<feature type="transmembrane region" description="Helical" evidence="1">
    <location>
        <begin position="103"/>
        <end position="124"/>
    </location>
</feature>
<feature type="transmembrane region" description="Helical" evidence="1">
    <location>
        <begin position="272"/>
        <end position="292"/>
    </location>
</feature>
<keyword evidence="1" id="KW-0812">Transmembrane</keyword>
<accession>A0A9W7L6V9</accession>
<evidence type="ECO:0000313" key="2">
    <source>
        <dbReference type="EMBL" id="GMI34099.1"/>
    </source>
</evidence>
<reference evidence="3" key="1">
    <citation type="journal article" date="2023" name="Commun. Biol.">
        <title>Genome analysis of Parmales, the sister group of diatoms, reveals the evolutionary specialization of diatoms from phago-mixotrophs to photoautotrophs.</title>
        <authorList>
            <person name="Ban H."/>
            <person name="Sato S."/>
            <person name="Yoshikawa S."/>
            <person name="Yamada K."/>
            <person name="Nakamura Y."/>
            <person name="Ichinomiya M."/>
            <person name="Sato N."/>
            <person name="Blanc-Mathieu R."/>
            <person name="Endo H."/>
            <person name="Kuwata A."/>
            <person name="Ogata H."/>
        </authorList>
    </citation>
    <scope>NUCLEOTIDE SEQUENCE [LARGE SCALE GENOMIC DNA]</scope>
</reference>
<dbReference type="AlphaFoldDB" id="A0A9W7L6V9"/>
<protein>
    <submittedName>
        <fullName evidence="2">Uncharacterized protein</fullName>
    </submittedName>
</protein>
<feature type="transmembrane region" description="Helical" evidence="1">
    <location>
        <begin position="240"/>
        <end position="260"/>
    </location>
</feature>
<comment type="caution">
    <text evidence="2">The sequence shown here is derived from an EMBL/GenBank/DDBJ whole genome shotgun (WGS) entry which is preliminary data.</text>
</comment>
<name>A0A9W7L6V9_9STRA</name>
<organism evidence="2 3">
    <name type="scientific">Triparma columacea</name>
    <dbReference type="NCBI Taxonomy" id="722753"/>
    <lineage>
        <taxon>Eukaryota</taxon>
        <taxon>Sar</taxon>
        <taxon>Stramenopiles</taxon>
        <taxon>Ochrophyta</taxon>
        <taxon>Bolidophyceae</taxon>
        <taxon>Parmales</taxon>
        <taxon>Triparmaceae</taxon>
        <taxon>Triparma</taxon>
    </lineage>
</organism>
<keyword evidence="3" id="KW-1185">Reference proteome</keyword>
<keyword evidence="1" id="KW-0472">Membrane</keyword>